<evidence type="ECO:0000256" key="9">
    <source>
        <dbReference type="PIRSR" id="PIRSR000241-2"/>
    </source>
</evidence>
<dbReference type="CDD" id="cd00445">
    <property type="entry name" value="Uricase"/>
    <property type="match status" value="1"/>
</dbReference>
<keyword evidence="5 7" id="KW-0560">Oxidoreductase</keyword>
<keyword evidence="12" id="KW-1185">Reference proteome</keyword>
<evidence type="ECO:0000256" key="6">
    <source>
        <dbReference type="ARBA" id="ARBA00023140"/>
    </source>
</evidence>
<evidence type="ECO:0000313" key="12">
    <source>
        <dbReference type="Proteomes" id="UP001443914"/>
    </source>
</evidence>
<comment type="subcellular location">
    <subcellularLocation>
        <location evidence="1 7">Peroxisome</location>
    </subcellularLocation>
</comment>
<proteinExistence type="inferred from homology"/>
<dbReference type="PANTHER" id="PTHR42874:SF1">
    <property type="entry name" value="URICASE"/>
    <property type="match status" value="1"/>
</dbReference>
<comment type="similarity">
    <text evidence="3 7 10">Belongs to the uricase family.</text>
</comment>
<dbReference type="GO" id="GO:0019628">
    <property type="term" value="P:urate catabolic process"/>
    <property type="evidence" value="ECO:0007669"/>
    <property type="project" value="TreeGrafter"/>
</dbReference>
<feature type="active site" description="Charge relay system" evidence="8">
    <location>
        <position position="19"/>
    </location>
</feature>
<accession>A0AAW1IQG3</accession>
<protein>
    <recommendedName>
        <fullName evidence="7 10">Uricase</fullName>
        <ecNumber evidence="7 10">1.7.3.3</ecNumber>
    </recommendedName>
    <alternativeName>
        <fullName evidence="7">Urate oxidase</fullName>
    </alternativeName>
</protein>
<dbReference type="GO" id="GO:0006145">
    <property type="term" value="P:purine nucleobase catabolic process"/>
    <property type="evidence" value="ECO:0007669"/>
    <property type="project" value="TreeGrafter"/>
</dbReference>
<feature type="active site" description="Charge relay system" evidence="8">
    <location>
        <position position="66"/>
    </location>
</feature>
<dbReference type="AlphaFoldDB" id="A0AAW1IQG3"/>
<evidence type="ECO:0000256" key="8">
    <source>
        <dbReference type="PIRSR" id="PIRSR000241-1"/>
    </source>
</evidence>
<gene>
    <name evidence="11" type="ORF">RND81_09G204800</name>
</gene>
<feature type="binding site" evidence="9">
    <location>
        <position position="185"/>
    </location>
    <ligand>
        <name>urate</name>
        <dbReference type="ChEBI" id="CHEBI:17775"/>
    </ligand>
</feature>
<dbReference type="PIRSF" id="PIRSF000241">
    <property type="entry name" value="Urate_oxidase"/>
    <property type="match status" value="1"/>
</dbReference>
<sequence>MEDERKLVQGLNFEQKHGKQRVRVGRVWRDPTSGSHHFVEWNVGISLLSNCIPSYVNDDNSDIVATDTIKNTVYVKAKECKEQLAAEDFAILLAKHFTSFYKQVTGAIVKIVEKPWKRVHVDGQPHRHGFELGSEKHVTEVVLSKSGALKVTSGIEDLALLKTTQSGFEGFIRDKYTLLPETQERLLATAVTATWRYAFDNLHGIPSKPLYFTERYAEVRKVIINTFFGPPNEGVYSPSVQSTLFQIAKAVLNSCPHVSSIQLKMPNLHFLPVNLPNAQNPNLVKFADDVYLPTDEPHGSIEASLSRLHSKM</sequence>
<evidence type="ECO:0000256" key="3">
    <source>
        <dbReference type="ARBA" id="ARBA00009760"/>
    </source>
</evidence>
<comment type="function">
    <text evidence="7 10">Catalyzes the oxidation of uric acid to 5-hydroxyisourate, which is further processed to form (S)-allantoin.</text>
</comment>
<feature type="binding site" evidence="9">
    <location>
        <position position="67"/>
    </location>
    <ligand>
        <name>urate</name>
        <dbReference type="ChEBI" id="CHEBI:17775"/>
    </ligand>
</feature>
<name>A0AAW1IQG3_SAPOF</name>
<dbReference type="EC" id="1.7.3.3" evidence="7 10"/>
<evidence type="ECO:0000256" key="2">
    <source>
        <dbReference type="ARBA" id="ARBA00004831"/>
    </source>
</evidence>
<dbReference type="GO" id="GO:0005777">
    <property type="term" value="C:peroxisome"/>
    <property type="evidence" value="ECO:0007669"/>
    <property type="project" value="UniProtKB-SubCell"/>
</dbReference>
<dbReference type="InterPro" id="IPR019842">
    <property type="entry name" value="Uricase_CS"/>
</dbReference>
<feature type="binding site" evidence="9">
    <location>
        <position position="241"/>
    </location>
    <ligand>
        <name>urate</name>
        <dbReference type="ChEBI" id="CHEBI:17775"/>
    </ligand>
</feature>
<feature type="binding site" evidence="9">
    <location>
        <position position="66"/>
    </location>
    <ligand>
        <name>O2</name>
        <dbReference type="ChEBI" id="CHEBI:15379"/>
    </ligand>
</feature>
<dbReference type="Pfam" id="PF01014">
    <property type="entry name" value="Uricase"/>
    <property type="match status" value="2"/>
</dbReference>
<evidence type="ECO:0000256" key="4">
    <source>
        <dbReference type="ARBA" id="ARBA00022631"/>
    </source>
</evidence>
<feature type="binding site" evidence="9">
    <location>
        <position position="240"/>
    </location>
    <ligand>
        <name>5-hydroxyisourate</name>
        <dbReference type="ChEBI" id="CHEBI:18072"/>
    </ligand>
</feature>
<evidence type="ECO:0000313" key="11">
    <source>
        <dbReference type="EMBL" id="KAK9691567.1"/>
    </source>
</evidence>
<dbReference type="PANTHER" id="PTHR42874">
    <property type="entry name" value="URICASE"/>
    <property type="match status" value="1"/>
</dbReference>
<dbReference type="GO" id="GO:0004846">
    <property type="term" value="F:urate oxidase activity"/>
    <property type="evidence" value="ECO:0007669"/>
    <property type="project" value="UniProtKB-EC"/>
</dbReference>
<feature type="binding site" evidence="9">
    <location>
        <position position="168"/>
    </location>
    <ligand>
        <name>urate</name>
        <dbReference type="ChEBI" id="CHEBI:17775"/>
    </ligand>
</feature>
<evidence type="ECO:0000256" key="1">
    <source>
        <dbReference type="ARBA" id="ARBA00004275"/>
    </source>
</evidence>
<feature type="binding site" evidence="9">
    <location>
        <position position="267"/>
    </location>
    <ligand>
        <name>urate</name>
        <dbReference type="ChEBI" id="CHEBI:17775"/>
    </ligand>
</feature>
<comment type="pathway">
    <text evidence="2 7">Purine metabolism; urate degradation; (S)-allantoin from urate: step 1/3.</text>
</comment>
<dbReference type="Gene3D" id="3.10.270.10">
    <property type="entry name" value="Urate Oxidase"/>
    <property type="match status" value="1"/>
</dbReference>
<feature type="binding site" evidence="9">
    <location>
        <position position="240"/>
    </location>
    <ligand>
        <name>urate</name>
        <dbReference type="ChEBI" id="CHEBI:17775"/>
    </ligand>
</feature>
<reference evidence="11" key="1">
    <citation type="submission" date="2024-03" db="EMBL/GenBank/DDBJ databases">
        <title>WGS assembly of Saponaria officinalis var. Norfolk2.</title>
        <authorList>
            <person name="Jenkins J."/>
            <person name="Shu S."/>
            <person name="Grimwood J."/>
            <person name="Barry K."/>
            <person name="Goodstein D."/>
            <person name="Schmutz J."/>
            <person name="Leebens-Mack J."/>
            <person name="Osbourn A."/>
        </authorList>
    </citation>
    <scope>NUCLEOTIDE SEQUENCE [LARGE SCALE GENOMIC DNA]</scope>
    <source>
        <strain evidence="11">JIC</strain>
    </source>
</reference>
<dbReference type="FunFam" id="3.10.270.10:FF:000001">
    <property type="entry name" value="Uricase"/>
    <property type="match status" value="1"/>
</dbReference>
<evidence type="ECO:0000256" key="7">
    <source>
        <dbReference type="PIRNR" id="PIRNR000241"/>
    </source>
</evidence>
<organism evidence="11 12">
    <name type="scientific">Saponaria officinalis</name>
    <name type="common">Common soapwort</name>
    <name type="synonym">Lychnis saponaria</name>
    <dbReference type="NCBI Taxonomy" id="3572"/>
    <lineage>
        <taxon>Eukaryota</taxon>
        <taxon>Viridiplantae</taxon>
        <taxon>Streptophyta</taxon>
        <taxon>Embryophyta</taxon>
        <taxon>Tracheophyta</taxon>
        <taxon>Spermatophyta</taxon>
        <taxon>Magnoliopsida</taxon>
        <taxon>eudicotyledons</taxon>
        <taxon>Gunneridae</taxon>
        <taxon>Pentapetalae</taxon>
        <taxon>Caryophyllales</taxon>
        <taxon>Caryophyllaceae</taxon>
        <taxon>Caryophylleae</taxon>
        <taxon>Saponaria</taxon>
    </lineage>
</organism>
<evidence type="ECO:0000256" key="5">
    <source>
        <dbReference type="ARBA" id="ARBA00023002"/>
    </source>
</evidence>
<feature type="binding site" evidence="9">
    <location>
        <position position="267"/>
    </location>
    <ligand>
        <name>O2</name>
        <dbReference type="ChEBI" id="CHEBI:15379"/>
    </ligand>
</feature>
<feature type="binding site" evidence="9">
    <location>
        <position position="168"/>
    </location>
    <ligand>
        <name>5-hydroxyisourate</name>
        <dbReference type="ChEBI" id="CHEBI:18072"/>
    </ligand>
</feature>
<feature type="binding site" evidence="9">
    <location>
        <position position="241"/>
    </location>
    <ligand>
        <name>5-hydroxyisourate</name>
        <dbReference type="ChEBI" id="CHEBI:18072"/>
    </ligand>
</feature>
<dbReference type="EMBL" id="JBDFQZ010000009">
    <property type="protein sequence ID" value="KAK9691567.1"/>
    <property type="molecule type" value="Genomic_DNA"/>
</dbReference>
<feature type="binding site" evidence="9">
    <location>
        <position position="66"/>
    </location>
    <ligand>
        <name>5-hydroxyisourate</name>
        <dbReference type="ChEBI" id="CHEBI:18072"/>
    </ligand>
</feature>
<keyword evidence="4 7" id="KW-0659">Purine metabolism</keyword>
<dbReference type="InterPro" id="IPR002042">
    <property type="entry name" value="Uricase"/>
</dbReference>
<comment type="catalytic activity">
    <reaction evidence="7 10">
        <text>urate + O2 + H2O = 5-hydroxyisourate + H2O2</text>
        <dbReference type="Rhea" id="RHEA:21368"/>
        <dbReference type="ChEBI" id="CHEBI:15377"/>
        <dbReference type="ChEBI" id="CHEBI:15379"/>
        <dbReference type="ChEBI" id="CHEBI:16240"/>
        <dbReference type="ChEBI" id="CHEBI:17775"/>
        <dbReference type="ChEBI" id="CHEBI:18072"/>
        <dbReference type="EC" id="1.7.3.3"/>
    </reaction>
</comment>
<feature type="active site" description="Charge relay system" evidence="8">
    <location>
        <position position="269"/>
    </location>
</feature>
<feature type="binding site" evidence="9">
    <location>
        <position position="67"/>
    </location>
    <ligand>
        <name>5-hydroxyisourate</name>
        <dbReference type="ChEBI" id="CHEBI:18072"/>
    </ligand>
</feature>
<comment type="caution">
    <text evidence="11">The sequence shown here is derived from an EMBL/GenBank/DDBJ whole genome shotgun (WGS) entry which is preliminary data.</text>
</comment>
<dbReference type="PROSITE" id="PS00366">
    <property type="entry name" value="URICASE"/>
    <property type="match status" value="1"/>
</dbReference>
<feature type="binding site" evidence="9">
    <location>
        <position position="267"/>
    </location>
    <ligand>
        <name>5-hydroxyisourate</name>
        <dbReference type="ChEBI" id="CHEBI:18072"/>
    </ligand>
</feature>
<feature type="binding site" evidence="9">
    <location>
        <position position="66"/>
    </location>
    <ligand>
        <name>urate</name>
        <dbReference type="ChEBI" id="CHEBI:17775"/>
    </ligand>
</feature>
<feature type="binding site" evidence="9">
    <location>
        <position position="185"/>
    </location>
    <ligand>
        <name>5-hydroxyisourate</name>
        <dbReference type="ChEBI" id="CHEBI:18072"/>
    </ligand>
</feature>
<dbReference type="SUPFAM" id="SSF55620">
    <property type="entry name" value="Tetrahydrobiopterin biosynthesis enzymes-like"/>
    <property type="match status" value="2"/>
</dbReference>
<dbReference type="NCBIfam" id="TIGR03383">
    <property type="entry name" value="urate_oxi"/>
    <property type="match status" value="1"/>
</dbReference>
<dbReference type="PRINTS" id="PR00093">
    <property type="entry name" value="URICASE"/>
</dbReference>
<keyword evidence="6 7" id="KW-0576">Peroxisome</keyword>
<evidence type="ECO:0000256" key="10">
    <source>
        <dbReference type="RuleBase" id="RU004455"/>
    </source>
</evidence>
<dbReference type="Proteomes" id="UP001443914">
    <property type="component" value="Unassembled WGS sequence"/>
</dbReference>